<feature type="transmembrane region" description="Helical" evidence="6">
    <location>
        <begin position="137"/>
        <end position="156"/>
    </location>
</feature>
<comment type="subcellular location">
    <subcellularLocation>
        <location evidence="1">Cell membrane</location>
        <topology evidence="1">Multi-pass membrane protein</topology>
    </subcellularLocation>
</comment>
<dbReference type="RefSeq" id="WP_015961551.1">
    <property type="nucleotide sequence ID" value="NZ_CBCRUH010000001.1"/>
</dbReference>
<keyword evidence="4 6" id="KW-1133">Transmembrane helix</keyword>
<keyword evidence="5 6" id="KW-0472">Membrane</keyword>
<feature type="transmembrane region" description="Helical" evidence="6">
    <location>
        <begin position="276"/>
        <end position="293"/>
    </location>
</feature>
<evidence type="ECO:0000256" key="1">
    <source>
        <dbReference type="ARBA" id="ARBA00004651"/>
    </source>
</evidence>
<protein>
    <recommendedName>
        <fullName evidence="9">MFS transporter</fullName>
    </recommendedName>
</protein>
<feature type="transmembrane region" description="Helical" evidence="6">
    <location>
        <begin position="97"/>
        <end position="116"/>
    </location>
</feature>
<feature type="transmembrane region" description="Helical" evidence="6">
    <location>
        <begin position="36"/>
        <end position="53"/>
    </location>
</feature>
<feature type="transmembrane region" description="Helical" evidence="6">
    <location>
        <begin position="366"/>
        <end position="387"/>
    </location>
</feature>
<feature type="transmembrane region" description="Helical" evidence="6">
    <location>
        <begin position="338"/>
        <end position="360"/>
    </location>
</feature>
<feature type="transmembrane region" description="Helical" evidence="6">
    <location>
        <begin position="250"/>
        <end position="269"/>
    </location>
</feature>
<dbReference type="SUPFAM" id="SSF103473">
    <property type="entry name" value="MFS general substrate transporter"/>
    <property type="match status" value="2"/>
</dbReference>
<proteinExistence type="predicted"/>
<evidence type="ECO:0000256" key="5">
    <source>
        <dbReference type="ARBA" id="ARBA00023136"/>
    </source>
</evidence>
<dbReference type="EMBL" id="QWDR01000001">
    <property type="protein sequence ID" value="RJY34681.1"/>
    <property type="molecule type" value="Genomic_DNA"/>
</dbReference>
<feature type="transmembrane region" description="Helical" evidence="6">
    <location>
        <begin position="73"/>
        <end position="91"/>
    </location>
</feature>
<feature type="transmembrane region" description="Helical" evidence="6">
    <location>
        <begin position="299"/>
        <end position="317"/>
    </location>
</feature>
<feature type="transmembrane region" description="Helical" evidence="6">
    <location>
        <begin position="162"/>
        <end position="180"/>
    </location>
</feature>
<comment type="caution">
    <text evidence="7">The sequence shown here is derived from an EMBL/GenBank/DDBJ whole genome shotgun (WGS) entry which is preliminary data.</text>
</comment>
<feature type="transmembrane region" description="Helical" evidence="6">
    <location>
        <begin position="213"/>
        <end position="238"/>
    </location>
</feature>
<evidence type="ECO:0000256" key="4">
    <source>
        <dbReference type="ARBA" id="ARBA00022989"/>
    </source>
</evidence>
<sequence length="402" mass="44542">MVRHLKLIIILAFTLAGDILFGLALIWRVLALDGSAKTLGLFLCVITLVTFALQKSSVGFRRMLEKTPRRSFMWIRGVGVGFSIIFIPLLWHETTWLLYLVGAIATIINFLSILTLEAMMAHEVLEKRISSNKASRILQIAILTSSFLGASLLGTILALGNIVAVLLFCIATYLVGAICFSTQSDVGIQKISQVQTAKTASNQKMTYGNNLSVLRLAFIGLTLLMTQISAFNFLLPLIAQHEKFWTASQYGFIDAAAELGGFLATIIMFEKGIFSKLWIFAFLGIALVDILFFAVTDIYLISTATLFLGFCVSCFRIKQREYIYDSVSNTEEILEWTGRITAMTAIIKALTPLGLAFFISQPSFDLMIIGIVVGTVMLIVTSVLYFYTNKEFKQQIPSYSAV</sequence>
<dbReference type="PANTHER" id="PTHR23513">
    <property type="entry name" value="INTEGRAL MEMBRANE EFFLUX PROTEIN-RELATED"/>
    <property type="match status" value="1"/>
</dbReference>
<evidence type="ECO:0008006" key="9">
    <source>
        <dbReference type="Google" id="ProtNLM"/>
    </source>
</evidence>
<evidence type="ECO:0000256" key="3">
    <source>
        <dbReference type="ARBA" id="ARBA00022692"/>
    </source>
</evidence>
<keyword evidence="3 6" id="KW-0812">Transmembrane</keyword>
<organism evidence="7 8">
    <name type="scientific">Legionella pneumophila subsp. pneumophila</name>
    <dbReference type="NCBI Taxonomy" id="91891"/>
    <lineage>
        <taxon>Bacteria</taxon>
        <taxon>Pseudomonadati</taxon>
        <taxon>Pseudomonadota</taxon>
        <taxon>Gammaproteobacteria</taxon>
        <taxon>Legionellales</taxon>
        <taxon>Legionellaceae</taxon>
        <taxon>Legionella</taxon>
    </lineage>
</organism>
<evidence type="ECO:0000313" key="7">
    <source>
        <dbReference type="EMBL" id="RJY34681.1"/>
    </source>
</evidence>
<dbReference type="InterPro" id="IPR036259">
    <property type="entry name" value="MFS_trans_sf"/>
</dbReference>
<name>A0A3A6W5N1_LEGPN</name>
<evidence type="ECO:0000256" key="2">
    <source>
        <dbReference type="ARBA" id="ARBA00022475"/>
    </source>
</evidence>
<evidence type="ECO:0000256" key="6">
    <source>
        <dbReference type="SAM" id="Phobius"/>
    </source>
</evidence>
<accession>A0A3A6W5N1</accession>
<gene>
    <name evidence="7" type="ORF">D1H98_07855</name>
</gene>
<reference evidence="7 8" key="1">
    <citation type="submission" date="2018-08" db="EMBL/GenBank/DDBJ databases">
        <title>Genome Sequences of Legionella pneumophila subsp. pneumophila Isolates, Recovered from a Drinking Water System in a Large Builging.</title>
        <authorList>
            <person name="Gomez-Alvarez V."/>
            <person name="Boczek L."/>
            <person name="King D."/>
            <person name="Pemberton A."/>
            <person name="Pfaller S."/>
            <person name="Rodgers M."/>
            <person name="Santodomingo J."/>
            <person name="Revetta R."/>
        </authorList>
    </citation>
    <scope>NUCLEOTIDE SEQUENCE [LARGE SCALE GENOMIC DNA]</scope>
    <source>
        <strain evidence="7 8">L01C.1</strain>
    </source>
</reference>
<dbReference type="Proteomes" id="UP000277145">
    <property type="component" value="Unassembled WGS sequence"/>
</dbReference>
<keyword evidence="2" id="KW-1003">Cell membrane</keyword>
<dbReference type="PANTHER" id="PTHR23513:SF6">
    <property type="entry name" value="MAJOR FACILITATOR SUPERFAMILY ASSOCIATED DOMAIN-CONTAINING PROTEIN"/>
    <property type="match status" value="1"/>
</dbReference>
<dbReference type="GO" id="GO:0005886">
    <property type="term" value="C:plasma membrane"/>
    <property type="evidence" value="ECO:0007669"/>
    <property type="project" value="UniProtKB-SubCell"/>
</dbReference>
<dbReference type="AlphaFoldDB" id="A0A3A6W5N1"/>
<evidence type="ECO:0000313" key="8">
    <source>
        <dbReference type="Proteomes" id="UP000277145"/>
    </source>
</evidence>
<feature type="transmembrane region" description="Helical" evidence="6">
    <location>
        <begin position="7"/>
        <end position="30"/>
    </location>
</feature>